<proteinExistence type="predicted"/>
<dbReference type="EMBL" id="AKHW03002524">
    <property type="protein sequence ID" value="KYO38243.1"/>
    <property type="molecule type" value="Genomic_DNA"/>
</dbReference>
<organism evidence="1 2">
    <name type="scientific">Alligator mississippiensis</name>
    <name type="common">American alligator</name>
    <dbReference type="NCBI Taxonomy" id="8496"/>
    <lineage>
        <taxon>Eukaryota</taxon>
        <taxon>Metazoa</taxon>
        <taxon>Chordata</taxon>
        <taxon>Craniata</taxon>
        <taxon>Vertebrata</taxon>
        <taxon>Euteleostomi</taxon>
        <taxon>Archelosauria</taxon>
        <taxon>Archosauria</taxon>
        <taxon>Crocodylia</taxon>
        <taxon>Alligatoridae</taxon>
        <taxon>Alligatorinae</taxon>
        <taxon>Alligator</taxon>
    </lineage>
</organism>
<comment type="caution">
    <text evidence="1">The sequence shown here is derived from an EMBL/GenBank/DDBJ whole genome shotgun (WGS) entry which is preliminary data.</text>
</comment>
<keyword evidence="2" id="KW-1185">Reference proteome</keyword>
<dbReference type="Proteomes" id="UP000050525">
    <property type="component" value="Unassembled WGS sequence"/>
</dbReference>
<accession>A0A151NN87</accession>
<protein>
    <submittedName>
        <fullName evidence="1">Uncharacterized protein</fullName>
    </submittedName>
</protein>
<gene>
    <name evidence="1" type="ORF">Y1Q_0015520</name>
</gene>
<name>A0A151NN87_ALLMI</name>
<dbReference type="AlphaFoldDB" id="A0A151NN87"/>
<reference evidence="1 2" key="1">
    <citation type="journal article" date="2012" name="Genome Biol.">
        <title>Sequencing three crocodilian genomes to illuminate the evolution of archosaurs and amniotes.</title>
        <authorList>
            <person name="St John J.A."/>
            <person name="Braun E.L."/>
            <person name="Isberg S.R."/>
            <person name="Miles L.G."/>
            <person name="Chong A.Y."/>
            <person name="Gongora J."/>
            <person name="Dalzell P."/>
            <person name="Moran C."/>
            <person name="Bed'hom B."/>
            <person name="Abzhanov A."/>
            <person name="Burgess S.C."/>
            <person name="Cooksey A.M."/>
            <person name="Castoe T.A."/>
            <person name="Crawford N.G."/>
            <person name="Densmore L.D."/>
            <person name="Drew J.C."/>
            <person name="Edwards S.V."/>
            <person name="Faircloth B.C."/>
            <person name="Fujita M.K."/>
            <person name="Greenwold M.J."/>
            <person name="Hoffmann F.G."/>
            <person name="Howard J.M."/>
            <person name="Iguchi T."/>
            <person name="Janes D.E."/>
            <person name="Khan S.Y."/>
            <person name="Kohno S."/>
            <person name="de Koning A.J."/>
            <person name="Lance S.L."/>
            <person name="McCarthy F.M."/>
            <person name="McCormack J.E."/>
            <person name="Merchant M.E."/>
            <person name="Peterson D.G."/>
            <person name="Pollock D.D."/>
            <person name="Pourmand N."/>
            <person name="Raney B.J."/>
            <person name="Roessler K.A."/>
            <person name="Sanford J.R."/>
            <person name="Sawyer R.H."/>
            <person name="Schmidt C.J."/>
            <person name="Triplett E.W."/>
            <person name="Tuberville T.D."/>
            <person name="Venegas-Anaya M."/>
            <person name="Howard J.T."/>
            <person name="Jarvis E.D."/>
            <person name="Guillette L.J.Jr."/>
            <person name="Glenn T.C."/>
            <person name="Green R.E."/>
            <person name="Ray D.A."/>
        </authorList>
    </citation>
    <scope>NUCLEOTIDE SEQUENCE [LARGE SCALE GENOMIC DNA]</scope>
    <source>
        <strain evidence="1">KSC_2009_1</strain>
    </source>
</reference>
<evidence type="ECO:0000313" key="2">
    <source>
        <dbReference type="Proteomes" id="UP000050525"/>
    </source>
</evidence>
<sequence length="82" mass="9427">MSPRMSKNVKYCYNWQMLKFCPPAIPPDSNKRENAACKKNMQGTRKAKACIGHIIFQLSSIFQLLSFSRFQLLSCSRLSSHI</sequence>
<evidence type="ECO:0000313" key="1">
    <source>
        <dbReference type="EMBL" id="KYO38243.1"/>
    </source>
</evidence>